<dbReference type="InterPro" id="IPR006597">
    <property type="entry name" value="Sel1-like"/>
</dbReference>
<dbReference type="SMART" id="SM00671">
    <property type="entry name" value="SEL1"/>
    <property type="match status" value="5"/>
</dbReference>
<dbReference type="Pfam" id="PF08238">
    <property type="entry name" value="Sel1"/>
    <property type="match status" value="5"/>
</dbReference>
<dbReference type="Proteomes" id="UP000015347">
    <property type="component" value="Unassembled WGS sequence"/>
</dbReference>
<organism evidence="1 2">
    <name type="scientific">Salipiger mucosus DSM 16094</name>
    <dbReference type="NCBI Taxonomy" id="1123237"/>
    <lineage>
        <taxon>Bacteria</taxon>
        <taxon>Pseudomonadati</taxon>
        <taxon>Pseudomonadota</taxon>
        <taxon>Alphaproteobacteria</taxon>
        <taxon>Rhodobacterales</taxon>
        <taxon>Roseobacteraceae</taxon>
        <taxon>Salipiger</taxon>
    </lineage>
</organism>
<dbReference type="EMBL" id="APVH01000013">
    <property type="protein sequence ID" value="EPX83984.1"/>
    <property type="molecule type" value="Genomic_DNA"/>
</dbReference>
<comment type="caution">
    <text evidence="1">The sequence shown here is derived from an EMBL/GenBank/DDBJ whole genome shotgun (WGS) entry which is preliminary data.</text>
</comment>
<proteinExistence type="predicted"/>
<dbReference type="eggNOG" id="COG0790">
    <property type="taxonomic scope" value="Bacteria"/>
</dbReference>
<dbReference type="InterPro" id="IPR050767">
    <property type="entry name" value="Sel1_AlgK"/>
</dbReference>
<dbReference type="AlphaFoldDB" id="S9SCL9"/>
<accession>S9SCL9</accession>
<keyword evidence="2" id="KW-1185">Reference proteome</keyword>
<name>S9SCL9_9RHOB</name>
<dbReference type="HOGENOM" id="CLU_841703_0_0_5"/>
<evidence type="ECO:0000313" key="2">
    <source>
        <dbReference type="Proteomes" id="UP000015347"/>
    </source>
</evidence>
<dbReference type="SUPFAM" id="SSF81901">
    <property type="entry name" value="HCP-like"/>
    <property type="match status" value="2"/>
</dbReference>
<dbReference type="InterPro" id="IPR011990">
    <property type="entry name" value="TPR-like_helical_dom_sf"/>
</dbReference>
<dbReference type="STRING" id="1123237.Salmuc_01759"/>
<dbReference type="PANTHER" id="PTHR11102:SF160">
    <property type="entry name" value="ERAD-ASSOCIATED E3 UBIQUITIN-PROTEIN LIGASE COMPONENT HRD3"/>
    <property type="match status" value="1"/>
</dbReference>
<reference evidence="2" key="1">
    <citation type="journal article" date="2014" name="Stand. Genomic Sci.">
        <title>Genome sequence of the exopolysaccharide-producing Salipiger mucosus type strain (DSM 16094(T)), a moderately halophilic member of the Roseobacter clade.</title>
        <authorList>
            <person name="Riedel T."/>
            <person name="Spring S."/>
            <person name="Fiebig A."/>
            <person name="Petersen J."/>
            <person name="Kyrpides N.C."/>
            <person name="Goker M."/>
            <person name="Klenk H.P."/>
        </authorList>
    </citation>
    <scope>NUCLEOTIDE SEQUENCE [LARGE SCALE GENOMIC DNA]</scope>
    <source>
        <strain evidence="2">DSM 16094</strain>
    </source>
</reference>
<evidence type="ECO:0000313" key="1">
    <source>
        <dbReference type="EMBL" id="EPX83984.1"/>
    </source>
</evidence>
<sequence length="330" mass="36581">MDDFDRGVSYHHGLGSPVNHEIAESYYREAIEASDDTRAMNELAVLLLNEDTRKARSKEAFDLLRRAAALDNSSARFNLGLAHYYGFAGMDRTPPRGLDLIATAANQGNAKAQSFMTNYVATAAATEAETHAAVDDLLHGWANEGDVTYWEIASMGSGYSDLWHRFFETPLADKSVMLSDILAVESGCRECTSSDVNTVARKLNEIETWRERAAEQDNSAMFNLGLAYLKGEGAPKNLEEGARLIIRSAENGYVPSQYVLGKLYLEGRGIERNPGMAYAWFNIAAADEEGYREADWARAMRDWVTAYLPPEHVAAGQRWSTEWVAENAAD</sequence>
<gene>
    <name evidence="1" type="ORF">Salmuc_01759</name>
</gene>
<dbReference type="Gene3D" id="1.25.40.10">
    <property type="entry name" value="Tetratricopeptide repeat domain"/>
    <property type="match status" value="2"/>
</dbReference>
<protein>
    <submittedName>
        <fullName evidence="1">Sel1 domain protein repeat protein-containing protein</fullName>
    </submittedName>
</protein>
<dbReference type="PANTHER" id="PTHR11102">
    <property type="entry name" value="SEL-1-LIKE PROTEIN"/>
    <property type="match status" value="1"/>
</dbReference>